<gene>
    <name evidence="6" type="ORF">AGERDE_LOCUS6272</name>
</gene>
<protein>
    <submittedName>
        <fullName evidence="6">5919_t:CDS:1</fullName>
    </submittedName>
</protein>
<dbReference type="InterPro" id="IPR020904">
    <property type="entry name" value="Sc_DH/Rdtase_CS"/>
</dbReference>
<keyword evidence="5" id="KW-1133">Transmembrane helix</keyword>
<keyword evidence="5" id="KW-0472">Membrane</keyword>
<comment type="similarity">
    <text evidence="1">Belongs to the short-chain dehydrogenases/reductases (SDR) family.</text>
</comment>
<dbReference type="Pfam" id="PF00106">
    <property type="entry name" value="adh_short"/>
    <property type="match status" value="1"/>
</dbReference>
<keyword evidence="5" id="KW-0812">Transmembrane</keyword>
<dbReference type="Gene3D" id="3.40.50.720">
    <property type="entry name" value="NAD(P)-binding Rossmann-like Domain"/>
    <property type="match status" value="1"/>
</dbReference>
<evidence type="ECO:0000256" key="5">
    <source>
        <dbReference type="SAM" id="Phobius"/>
    </source>
</evidence>
<evidence type="ECO:0000256" key="4">
    <source>
        <dbReference type="ARBA" id="ARBA00037096"/>
    </source>
</evidence>
<dbReference type="InterPro" id="IPR002347">
    <property type="entry name" value="SDR_fam"/>
</dbReference>
<dbReference type="SUPFAM" id="SSF51735">
    <property type="entry name" value="NAD(P)-binding Rossmann-fold domains"/>
    <property type="match status" value="1"/>
</dbReference>
<dbReference type="CDD" id="cd05233">
    <property type="entry name" value="SDR_c"/>
    <property type="match status" value="1"/>
</dbReference>
<dbReference type="EMBL" id="CAJVPL010000951">
    <property type="protein sequence ID" value="CAG8542819.1"/>
    <property type="molecule type" value="Genomic_DNA"/>
</dbReference>
<reference evidence="6" key="1">
    <citation type="submission" date="2021-06" db="EMBL/GenBank/DDBJ databases">
        <authorList>
            <person name="Kallberg Y."/>
            <person name="Tangrot J."/>
            <person name="Rosling A."/>
        </authorList>
    </citation>
    <scope>NUCLEOTIDE SEQUENCE</scope>
    <source>
        <strain evidence="6">MT106</strain>
    </source>
</reference>
<dbReference type="GO" id="GO:0016491">
    <property type="term" value="F:oxidoreductase activity"/>
    <property type="evidence" value="ECO:0007669"/>
    <property type="project" value="UniProtKB-KW"/>
</dbReference>
<evidence type="ECO:0000256" key="2">
    <source>
        <dbReference type="ARBA" id="ARBA00022857"/>
    </source>
</evidence>
<dbReference type="Proteomes" id="UP000789831">
    <property type="component" value="Unassembled WGS sequence"/>
</dbReference>
<dbReference type="PANTHER" id="PTHR44196">
    <property type="entry name" value="DEHYDROGENASE/REDUCTASE SDR FAMILY MEMBER 7B"/>
    <property type="match status" value="1"/>
</dbReference>
<name>A0A9N9AV59_9GLOM</name>
<dbReference type="PANTHER" id="PTHR44196:SF1">
    <property type="entry name" value="DEHYDROGENASE_REDUCTASE SDR FAMILY MEMBER 7B"/>
    <property type="match status" value="1"/>
</dbReference>
<comment type="function">
    <text evidence="4">Putative oxidoreductase.</text>
</comment>
<dbReference type="AlphaFoldDB" id="A0A9N9AV59"/>
<dbReference type="PROSITE" id="PS00061">
    <property type="entry name" value="ADH_SHORT"/>
    <property type="match status" value="1"/>
</dbReference>
<accession>A0A9N9AV59</accession>
<dbReference type="PRINTS" id="PR00081">
    <property type="entry name" value="GDHRDH"/>
</dbReference>
<dbReference type="OrthoDB" id="2102561at2759"/>
<keyword evidence="3" id="KW-0560">Oxidoreductase</keyword>
<evidence type="ECO:0000256" key="3">
    <source>
        <dbReference type="ARBA" id="ARBA00023002"/>
    </source>
</evidence>
<dbReference type="InterPro" id="IPR036291">
    <property type="entry name" value="NAD(P)-bd_dom_sf"/>
</dbReference>
<keyword evidence="7" id="KW-1185">Reference proteome</keyword>
<organism evidence="6 7">
    <name type="scientific">Ambispora gerdemannii</name>
    <dbReference type="NCBI Taxonomy" id="144530"/>
    <lineage>
        <taxon>Eukaryota</taxon>
        <taxon>Fungi</taxon>
        <taxon>Fungi incertae sedis</taxon>
        <taxon>Mucoromycota</taxon>
        <taxon>Glomeromycotina</taxon>
        <taxon>Glomeromycetes</taxon>
        <taxon>Archaeosporales</taxon>
        <taxon>Ambisporaceae</taxon>
        <taxon>Ambispora</taxon>
    </lineage>
</organism>
<evidence type="ECO:0000313" key="7">
    <source>
        <dbReference type="Proteomes" id="UP000789831"/>
    </source>
</evidence>
<evidence type="ECO:0000313" key="6">
    <source>
        <dbReference type="EMBL" id="CAG8542819.1"/>
    </source>
</evidence>
<keyword evidence="2" id="KW-0521">NADP</keyword>
<dbReference type="GO" id="GO:0016020">
    <property type="term" value="C:membrane"/>
    <property type="evidence" value="ECO:0007669"/>
    <property type="project" value="TreeGrafter"/>
</dbReference>
<evidence type="ECO:0000256" key="1">
    <source>
        <dbReference type="ARBA" id="ARBA00006484"/>
    </source>
</evidence>
<feature type="transmembrane region" description="Helical" evidence="5">
    <location>
        <begin position="20"/>
        <end position="40"/>
    </location>
</feature>
<comment type="caution">
    <text evidence="6">The sequence shown here is derived from an EMBL/GenBank/DDBJ whole genome shotgun (WGS) entry which is preliminary data.</text>
</comment>
<sequence>MFGQYPLTVPTFLQPLIQAWSVWITTTFFSIPVAFVYIFWDFPSWLLNAVLPSPEEPRVILITGASFGIGAELAKTYARRERLEKVKDQCKANGANVEILECDISKIELLIQTLDDFDKRHPIDLVFANAGQAGVTIDEQKRWEDLWERVIEVNLTGTVATIMTVFKRMKRRRKGQIAITSSIVGYFSVPQMCYYNATKAALNSFGRDLRYLGQSYNIKVNVINPGFIASQMTLDQAQPLPFSSLLLASPMKLANIIKWQLHQNNNLISWPFFEFLPAFAANALPPRVLDTVSFVIGRIWGYVSQVGDRAFT</sequence>
<proteinExistence type="inferred from homology"/>